<evidence type="ECO:0000256" key="5">
    <source>
        <dbReference type="ARBA" id="ARBA00022692"/>
    </source>
</evidence>
<keyword evidence="4" id="KW-0762">Sugar transport</keyword>
<keyword evidence="7 8" id="KW-0472">Membrane</keyword>
<dbReference type="PROSITE" id="PS50850">
    <property type="entry name" value="MFS"/>
    <property type="match status" value="1"/>
</dbReference>
<keyword evidence="11" id="KW-1185">Reference proteome</keyword>
<feature type="transmembrane region" description="Helical" evidence="8">
    <location>
        <begin position="285"/>
        <end position="303"/>
    </location>
</feature>
<evidence type="ECO:0000256" key="2">
    <source>
        <dbReference type="ARBA" id="ARBA00022448"/>
    </source>
</evidence>
<keyword evidence="3" id="KW-1003">Cell membrane</keyword>
<feature type="transmembrane region" description="Helical" evidence="8">
    <location>
        <begin position="141"/>
        <end position="162"/>
    </location>
</feature>
<sequence>MSTLPDGICKQLFACFIVSMPLLMAGTTLGWSSPMMEYTLKGTAPVHLTSEQESWMVTLIDVGNVLLSLPAGIMMDKIGRKMSVYLTVPITLAGWILILAARQPWHLYVARFLHGSAMAISLIVSPSYVGEMASISVRGSLALVVELTYASGLLLSYVIGWLASYETLAIVGAVIPVITGVLMVAIPESPYYLMMVGKPEEAARSLRKLRNCGDDEFKEELEIVRLSVTEEKCKGQLTDLLHRDRAPLIIVLTLAALQMACGASVMEAYASSVLYGTGLSPNASAVIFGLFIVVACVPFALTVDKYGRRPLFMVSCVGTTLCHVFIAALLSRDDGNSVGVESTADMDGWLLLASVCGAEFFINIGLMPVLSVIQCEYFPSDTRGLANSAVVFTITFTSTIMLKIYQPVTDAYGKRANFIGYAVITFFGGLFCYFCVPETKGKSFLQIQTDFETYAWRNGKTRHRNYERL</sequence>
<evidence type="ECO:0000256" key="3">
    <source>
        <dbReference type="ARBA" id="ARBA00022475"/>
    </source>
</evidence>
<reference evidence="10" key="2">
    <citation type="submission" date="2022-06" db="UniProtKB">
        <authorList>
            <consortium name="EnsemblMetazoa"/>
        </authorList>
    </citation>
    <scope>IDENTIFICATION</scope>
</reference>
<dbReference type="PANTHER" id="PTHR48021">
    <property type="match status" value="1"/>
</dbReference>
<feature type="transmembrane region" description="Helical" evidence="8">
    <location>
        <begin position="310"/>
        <end position="330"/>
    </location>
</feature>
<evidence type="ECO:0000313" key="11">
    <source>
        <dbReference type="Proteomes" id="UP000007819"/>
    </source>
</evidence>
<feature type="transmembrane region" description="Helical" evidence="8">
    <location>
        <begin position="385"/>
        <end position="406"/>
    </location>
</feature>
<evidence type="ECO:0000259" key="9">
    <source>
        <dbReference type="PROSITE" id="PS50850"/>
    </source>
</evidence>
<dbReference type="OrthoDB" id="6133115at2759"/>
<dbReference type="SUPFAM" id="SSF103473">
    <property type="entry name" value="MFS general substrate transporter"/>
    <property type="match status" value="1"/>
</dbReference>
<feature type="transmembrane region" description="Helical" evidence="8">
    <location>
        <begin position="168"/>
        <end position="186"/>
    </location>
</feature>
<feature type="domain" description="Major facilitator superfamily (MFS) profile" evidence="9">
    <location>
        <begin position="1"/>
        <end position="440"/>
    </location>
</feature>
<dbReference type="InterPro" id="IPR036259">
    <property type="entry name" value="MFS_trans_sf"/>
</dbReference>
<comment type="subcellular location">
    <subcellularLocation>
        <location evidence="1">Cell membrane</location>
        <topology evidence="1">Multi-pass membrane protein</topology>
    </subcellularLocation>
</comment>
<dbReference type="EnsemblMetazoa" id="XM_029489781.1">
    <property type="protein sequence ID" value="XP_029345641.1"/>
    <property type="gene ID" value="LOC100162292"/>
</dbReference>
<evidence type="ECO:0000256" key="7">
    <source>
        <dbReference type="ARBA" id="ARBA00023136"/>
    </source>
</evidence>
<protein>
    <recommendedName>
        <fullName evidence="9">Major facilitator superfamily (MFS) profile domain-containing protein</fullName>
    </recommendedName>
</protein>
<organism evidence="10 11">
    <name type="scientific">Acyrthosiphon pisum</name>
    <name type="common">Pea aphid</name>
    <dbReference type="NCBI Taxonomy" id="7029"/>
    <lineage>
        <taxon>Eukaryota</taxon>
        <taxon>Metazoa</taxon>
        <taxon>Ecdysozoa</taxon>
        <taxon>Arthropoda</taxon>
        <taxon>Hexapoda</taxon>
        <taxon>Insecta</taxon>
        <taxon>Pterygota</taxon>
        <taxon>Neoptera</taxon>
        <taxon>Paraneoptera</taxon>
        <taxon>Hemiptera</taxon>
        <taxon>Sternorrhyncha</taxon>
        <taxon>Aphidomorpha</taxon>
        <taxon>Aphidoidea</taxon>
        <taxon>Aphididae</taxon>
        <taxon>Macrosiphini</taxon>
        <taxon>Acyrthosiphon</taxon>
    </lineage>
</organism>
<dbReference type="Gene3D" id="1.20.1250.20">
    <property type="entry name" value="MFS general substrate transporter like domains"/>
    <property type="match status" value="1"/>
</dbReference>
<keyword evidence="6 8" id="KW-1133">Transmembrane helix</keyword>
<dbReference type="EnsemblMetazoa" id="XM_008190690.3">
    <property type="protein sequence ID" value="XP_008188912.1"/>
    <property type="gene ID" value="LOC100162292"/>
</dbReference>
<reference evidence="11" key="1">
    <citation type="submission" date="2010-06" db="EMBL/GenBank/DDBJ databases">
        <authorList>
            <person name="Jiang H."/>
            <person name="Abraham K."/>
            <person name="Ali S."/>
            <person name="Alsbrooks S.L."/>
            <person name="Anim B.N."/>
            <person name="Anosike U.S."/>
            <person name="Attaway T."/>
            <person name="Bandaranaike D.P."/>
            <person name="Battles P.K."/>
            <person name="Bell S.N."/>
            <person name="Bell A.V."/>
            <person name="Beltran B."/>
            <person name="Bickham C."/>
            <person name="Bustamante Y."/>
            <person name="Caleb T."/>
            <person name="Canada A."/>
            <person name="Cardenas V."/>
            <person name="Carter K."/>
            <person name="Chacko J."/>
            <person name="Chandrabose M.N."/>
            <person name="Chavez D."/>
            <person name="Chavez A."/>
            <person name="Chen L."/>
            <person name="Chu H.-S."/>
            <person name="Claassen K.J."/>
            <person name="Cockrell R."/>
            <person name="Collins M."/>
            <person name="Cooper J.A."/>
            <person name="Cree A."/>
            <person name="Curry S.M."/>
            <person name="Da Y."/>
            <person name="Dao M.D."/>
            <person name="Das B."/>
            <person name="Davila M.-L."/>
            <person name="Davy-Carroll L."/>
            <person name="Denson S."/>
            <person name="Dinh H."/>
            <person name="Ebong V.E."/>
            <person name="Edwards J.R."/>
            <person name="Egan A."/>
            <person name="El-Daye J."/>
            <person name="Escobedo L."/>
            <person name="Fernandez S."/>
            <person name="Fernando P.R."/>
            <person name="Flagg N."/>
            <person name="Forbes L.D."/>
            <person name="Fowler R.G."/>
            <person name="Fu Q."/>
            <person name="Gabisi R.A."/>
            <person name="Ganer J."/>
            <person name="Garbino Pronczuk A."/>
            <person name="Garcia R.M."/>
            <person name="Garner T."/>
            <person name="Garrett T.E."/>
            <person name="Gonzalez D.A."/>
            <person name="Hamid H."/>
            <person name="Hawkins E.S."/>
            <person name="Hirani K."/>
            <person name="Hogues M.E."/>
            <person name="Hollins B."/>
            <person name="Hsiao C.-H."/>
            <person name="Jabil R."/>
            <person name="James M.L."/>
            <person name="Jhangiani S.N."/>
            <person name="Johnson B."/>
            <person name="Johnson Q."/>
            <person name="Joshi V."/>
            <person name="Kalu J.B."/>
            <person name="Kam C."/>
            <person name="Kashfia A."/>
            <person name="Keebler J."/>
            <person name="Kisamo H."/>
            <person name="Kovar C.L."/>
            <person name="Lago L.A."/>
            <person name="Lai C.-Y."/>
            <person name="Laidlaw J."/>
            <person name="Lara F."/>
            <person name="Le T.-K."/>
            <person name="Lee S.L."/>
            <person name="Legall F.H."/>
            <person name="Lemon S.J."/>
            <person name="Lewis L.R."/>
            <person name="Li B."/>
            <person name="Liu Y."/>
            <person name="Liu Y.-S."/>
            <person name="Lopez J."/>
            <person name="Lozado R.J."/>
            <person name="Lu J."/>
            <person name="Madu R.C."/>
            <person name="Maheshwari M."/>
            <person name="Maheshwari R."/>
            <person name="Malloy K."/>
            <person name="Martinez E."/>
            <person name="Mathew T."/>
            <person name="Mercado I.C."/>
            <person name="Mercado C."/>
            <person name="Meyer B."/>
            <person name="Montgomery K."/>
            <person name="Morgan M.B."/>
            <person name="Munidasa M."/>
            <person name="Nazareth L.V."/>
            <person name="Nelson J."/>
            <person name="Ng B.M."/>
            <person name="Nguyen N.B."/>
            <person name="Nguyen P.Q."/>
            <person name="Nguyen T."/>
            <person name="Obregon M."/>
            <person name="Okwuonu G.O."/>
            <person name="Onwere C.G."/>
            <person name="Orozco G."/>
            <person name="Parra A."/>
            <person name="Patel S."/>
            <person name="Patil S."/>
            <person name="Perez A."/>
            <person name="Perez Y."/>
            <person name="Pham C."/>
            <person name="Primus E.L."/>
            <person name="Pu L.-L."/>
            <person name="Puazo M."/>
            <person name="Qin X."/>
            <person name="Quiroz J.B."/>
            <person name="Reese J."/>
            <person name="Richards S."/>
            <person name="Rives C.M."/>
            <person name="Robberts R."/>
            <person name="Ruiz S.J."/>
            <person name="Ruiz M.J."/>
            <person name="Santibanez J."/>
            <person name="Schneider B.W."/>
            <person name="Sisson I."/>
            <person name="Smith M."/>
            <person name="Sodergren E."/>
            <person name="Song X.-Z."/>
            <person name="Song B.B."/>
            <person name="Summersgill H."/>
            <person name="Thelus R."/>
            <person name="Thornton R.D."/>
            <person name="Trejos Z.Y."/>
            <person name="Usmani K."/>
            <person name="Vattathil S."/>
            <person name="Villasana D."/>
            <person name="Walker D.L."/>
            <person name="Wang S."/>
            <person name="Wang K."/>
            <person name="White C.S."/>
            <person name="Williams A.C."/>
            <person name="Williamson J."/>
            <person name="Wilson K."/>
            <person name="Woghiren I.O."/>
            <person name="Woodworth J.R."/>
            <person name="Worley K.C."/>
            <person name="Wright R.A."/>
            <person name="Wu W."/>
            <person name="Young L."/>
            <person name="Zhang L."/>
            <person name="Zhang J."/>
            <person name="Zhu Y."/>
            <person name="Muzny D.M."/>
            <person name="Weinstock G."/>
            <person name="Gibbs R.A."/>
        </authorList>
    </citation>
    <scope>NUCLEOTIDE SEQUENCE [LARGE SCALE GENOMIC DNA]</scope>
    <source>
        <strain evidence="11">LSR1</strain>
    </source>
</reference>
<dbReference type="InterPro" id="IPR005828">
    <property type="entry name" value="MFS_sugar_transport-like"/>
</dbReference>
<dbReference type="OMA" id="NPNWIKD"/>
<feature type="transmembrane region" description="Helical" evidence="8">
    <location>
        <begin position="350"/>
        <end position="373"/>
    </location>
</feature>
<evidence type="ECO:0000256" key="1">
    <source>
        <dbReference type="ARBA" id="ARBA00004651"/>
    </source>
</evidence>
<name>A0A8R2NSP1_ACYPI</name>
<proteinExistence type="predicted"/>
<dbReference type="Pfam" id="PF00083">
    <property type="entry name" value="Sugar_tr"/>
    <property type="match status" value="1"/>
</dbReference>
<dbReference type="GO" id="GO:0005886">
    <property type="term" value="C:plasma membrane"/>
    <property type="evidence" value="ECO:0007669"/>
    <property type="project" value="UniProtKB-SubCell"/>
</dbReference>
<feature type="transmembrane region" description="Helical" evidence="8">
    <location>
        <begin position="54"/>
        <end position="75"/>
    </location>
</feature>
<dbReference type="EnsemblMetazoa" id="XM_029489780.1">
    <property type="protein sequence ID" value="XP_029345640.1"/>
    <property type="gene ID" value="LOC100162292"/>
</dbReference>
<dbReference type="Proteomes" id="UP000007819">
    <property type="component" value="Chromosome A2"/>
</dbReference>
<evidence type="ECO:0000256" key="4">
    <source>
        <dbReference type="ARBA" id="ARBA00022597"/>
    </source>
</evidence>
<keyword evidence="2" id="KW-0813">Transport</keyword>
<accession>A0A8R2NSP1</accession>
<evidence type="ECO:0000256" key="8">
    <source>
        <dbReference type="SAM" id="Phobius"/>
    </source>
</evidence>
<feature type="transmembrane region" description="Helical" evidence="8">
    <location>
        <begin position="418"/>
        <end position="436"/>
    </location>
</feature>
<evidence type="ECO:0000256" key="6">
    <source>
        <dbReference type="ARBA" id="ARBA00022989"/>
    </source>
</evidence>
<keyword evidence="5 8" id="KW-0812">Transmembrane</keyword>
<dbReference type="AlphaFoldDB" id="A0A8R2NSP1"/>
<feature type="transmembrane region" description="Helical" evidence="8">
    <location>
        <begin position="12"/>
        <end position="34"/>
    </location>
</feature>
<dbReference type="KEGG" id="api:100162292"/>
<dbReference type="PANTHER" id="PTHR48021:SF1">
    <property type="entry name" value="GH07001P-RELATED"/>
    <property type="match status" value="1"/>
</dbReference>
<dbReference type="GO" id="GO:0022857">
    <property type="term" value="F:transmembrane transporter activity"/>
    <property type="evidence" value="ECO:0007669"/>
    <property type="project" value="InterPro"/>
</dbReference>
<evidence type="ECO:0000313" key="10">
    <source>
        <dbReference type="EnsemblMetazoa" id="XP_029345641.1"/>
    </source>
</evidence>
<feature type="transmembrane region" description="Helical" evidence="8">
    <location>
        <begin position="82"/>
        <end position="101"/>
    </location>
</feature>
<dbReference type="GeneID" id="100162292"/>
<dbReference type="PROSITE" id="PS00216">
    <property type="entry name" value="SUGAR_TRANSPORT_1"/>
    <property type="match status" value="1"/>
</dbReference>
<feature type="transmembrane region" description="Helical" evidence="8">
    <location>
        <begin position="107"/>
        <end position="129"/>
    </location>
</feature>
<feature type="transmembrane region" description="Helical" evidence="8">
    <location>
        <begin position="246"/>
        <end position="265"/>
    </location>
</feature>
<dbReference type="RefSeq" id="XP_008188912.1">
    <property type="nucleotide sequence ID" value="XM_008190690.2"/>
</dbReference>
<dbReference type="InterPro" id="IPR020846">
    <property type="entry name" value="MFS_dom"/>
</dbReference>
<dbReference type="InterPro" id="IPR050549">
    <property type="entry name" value="MFS_Trehalose_Transporter"/>
</dbReference>
<dbReference type="InterPro" id="IPR005829">
    <property type="entry name" value="Sugar_transporter_CS"/>
</dbReference>
<dbReference type="FunFam" id="1.20.1250.20:FF:000218">
    <property type="entry name" value="facilitated trehalose transporter Tret1"/>
    <property type="match status" value="1"/>
</dbReference>